<reference evidence="2" key="1">
    <citation type="submission" date="2021-01" db="EMBL/GenBank/DDBJ databases">
        <authorList>
            <consortium name="Aspergillus puulaauensis MK2 genome sequencing consortium"/>
            <person name="Kazuki M."/>
            <person name="Futagami T."/>
        </authorList>
    </citation>
    <scope>NUCLEOTIDE SEQUENCE</scope>
    <source>
        <strain evidence="2">MK2</strain>
    </source>
</reference>
<organism evidence="2 3">
    <name type="scientific">Aspergillus puulaauensis</name>
    <dbReference type="NCBI Taxonomy" id="1220207"/>
    <lineage>
        <taxon>Eukaryota</taxon>
        <taxon>Fungi</taxon>
        <taxon>Dikarya</taxon>
        <taxon>Ascomycota</taxon>
        <taxon>Pezizomycotina</taxon>
        <taxon>Eurotiomycetes</taxon>
        <taxon>Eurotiomycetidae</taxon>
        <taxon>Eurotiales</taxon>
        <taxon>Aspergillaceae</taxon>
        <taxon>Aspergillus</taxon>
    </lineage>
</organism>
<dbReference type="OrthoDB" id="4453902at2759"/>
<evidence type="ECO:0000313" key="3">
    <source>
        <dbReference type="Proteomes" id="UP000654913"/>
    </source>
</evidence>
<name>A0A7R7XE75_9EURO</name>
<keyword evidence="3" id="KW-1185">Reference proteome</keyword>
<feature type="region of interest" description="Disordered" evidence="1">
    <location>
        <begin position="352"/>
        <end position="376"/>
    </location>
</feature>
<accession>A0A7R7XE75</accession>
<protein>
    <submittedName>
        <fullName evidence="2">Uncharacterized protein</fullName>
    </submittedName>
</protein>
<gene>
    <name evidence="2" type="ORF">APUU_12241S</name>
</gene>
<dbReference type="EMBL" id="AP024443">
    <property type="protein sequence ID" value="BCS19413.1"/>
    <property type="molecule type" value="Genomic_DNA"/>
</dbReference>
<proteinExistence type="predicted"/>
<sequence>MDPAFRKIHRDIIRLHEEEEKIKSLSAARELGIKIRRIDRTFPSSSSLVNFKPTFFIPPKGDKPSTYHRCAKCASCAAPSSPSSSLSTLPNRLSLSRSFSAWSSSRRFSSSSTRSSPACEAEAEAEQETPEIEEQEPLDCEHGETYPYMIRSLAEMQGIEPPALPKAARQPILTANGPVMKGKLPQDETVELHEDDEWKVTQVLEDTTYNNPHAIVEIVVRAHGYTDGSFLTANEVKAIVRVIKLRMDMRQYRHHGCCPPVLALSYVATRSGNDTEYRSGRVLQAYHDGRQLVIQYSERFDLSNAQRAAVSLEKFLRYYFCEPVKTGALSEKKDEELWKVLQSWSAIKKRYHMDSKKNNKNEKDESENDGADSETKDRRHWFNKLLTFA</sequence>
<evidence type="ECO:0000256" key="1">
    <source>
        <dbReference type="SAM" id="MobiDB-lite"/>
    </source>
</evidence>
<dbReference type="RefSeq" id="XP_041551607.1">
    <property type="nucleotide sequence ID" value="XM_041698421.1"/>
</dbReference>
<feature type="compositionally biased region" description="Basic and acidic residues" evidence="1">
    <location>
        <begin position="352"/>
        <end position="363"/>
    </location>
</feature>
<feature type="compositionally biased region" description="Acidic residues" evidence="1">
    <location>
        <begin position="121"/>
        <end position="138"/>
    </location>
</feature>
<dbReference type="Proteomes" id="UP000654913">
    <property type="component" value="Chromosome 1"/>
</dbReference>
<dbReference type="AlphaFoldDB" id="A0A7R7XE75"/>
<dbReference type="KEGG" id="apuu:APUU_12241S"/>
<dbReference type="GeneID" id="64969418"/>
<evidence type="ECO:0000313" key="2">
    <source>
        <dbReference type="EMBL" id="BCS19413.1"/>
    </source>
</evidence>
<feature type="compositionally biased region" description="Low complexity" evidence="1">
    <location>
        <begin position="107"/>
        <end position="120"/>
    </location>
</feature>
<feature type="region of interest" description="Disordered" evidence="1">
    <location>
        <begin position="107"/>
        <end position="139"/>
    </location>
</feature>
<reference evidence="2" key="2">
    <citation type="submission" date="2021-02" db="EMBL/GenBank/DDBJ databases">
        <title>Aspergillus puulaauensis MK2 genome sequence.</title>
        <authorList>
            <person name="Futagami T."/>
            <person name="Mori K."/>
            <person name="Kadooka C."/>
            <person name="Tanaka T."/>
        </authorList>
    </citation>
    <scope>NUCLEOTIDE SEQUENCE</scope>
    <source>
        <strain evidence="2">MK2</strain>
    </source>
</reference>